<sequence length="345" mass="39374">MTEGILPKNSVVCDRWQIEEKIGKGGFGEVYRCKDCHTNKSVALKLVSKITANPGIHHLNNEAKALRAVQGKKFFTRYYSYRRVLLFDFLVMELLGLNLRELKKTYPNKKFSVDATLSMGRMMLKSVEWLHDAGYLHRDIKPSNFAIGVEERARRVYLIDFGLAKRYVYDSGELCSLRNKTSFKGTSRYASANVLHGKDPGRRDDLISLFYTLVELSSPKLPWKKISGHKELAIMKESYDHSTLIAGFPSTFLQFFEHLNLLDTLEKPDYGLLLSTLETCLRERALNTFDVETNDNIQETDYLSDHSSQTILLTGISLVLSGNDVILLSGISFLEFYLTPQSHHQ</sequence>
<dbReference type="InterPro" id="IPR011009">
    <property type="entry name" value="Kinase-like_dom_sf"/>
</dbReference>
<reference evidence="3 4" key="1">
    <citation type="submission" date="2024-04" db="EMBL/GenBank/DDBJ databases">
        <authorList>
            <person name="Rising A."/>
            <person name="Reimegard J."/>
            <person name="Sonavane S."/>
            <person name="Akerstrom W."/>
            <person name="Nylinder S."/>
            <person name="Hedman E."/>
            <person name="Kallberg Y."/>
        </authorList>
    </citation>
    <scope>NUCLEOTIDE SEQUENCE [LARGE SCALE GENOMIC DNA]</scope>
</reference>
<dbReference type="PROSITE" id="PS00107">
    <property type="entry name" value="PROTEIN_KINASE_ATP"/>
    <property type="match status" value="1"/>
</dbReference>
<dbReference type="GO" id="GO:0005524">
    <property type="term" value="F:ATP binding"/>
    <property type="evidence" value="ECO:0007669"/>
    <property type="project" value="UniProtKB-UniRule"/>
</dbReference>
<comment type="caution">
    <text evidence="3">The sequence shown here is derived from an EMBL/GenBank/DDBJ whole genome shotgun (WGS) entry which is preliminary data.</text>
</comment>
<feature type="domain" description="Protein kinase" evidence="2">
    <location>
        <begin position="16"/>
        <end position="281"/>
    </location>
</feature>
<gene>
    <name evidence="3" type="ORF">LARSCL_LOCUS19835</name>
</gene>
<dbReference type="AlphaFoldDB" id="A0AAV2BM63"/>
<evidence type="ECO:0000313" key="4">
    <source>
        <dbReference type="Proteomes" id="UP001497382"/>
    </source>
</evidence>
<protein>
    <recommendedName>
        <fullName evidence="2">Protein kinase domain-containing protein</fullName>
    </recommendedName>
</protein>
<accession>A0AAV2BM63</accession>
<proteinExistence type="predicted"/>
<evidence type="ECO:0000256" key="1">
    <source>
        <dbReference type="PROSITE-ProRule" id="PRU10141"/>
    </source>
</evidence>
<dbReference type="SMART" id="SM00220">
    <property type="entry name" value="S_TKc"/>
    <property type="match status" value="1"/>
</dbReference>
<dbReference type="GO" id="GO:0004672">
    <property type="term" value="F:protein kinase activity"/>
    <property type="evidence" value="ECO:0007669"/>
    <property type="project" value="InterPro"/>
</dbReference>
<evidence type="ECO:0000259" key="2">
    <source>
        <dbReference type="PROSITE" id="PS50011"/>
    </source>
</evidence>
<keyword evidence="4" id="KW-1185">Reference proteome</keyword>
<name>A0AAV2BM63_9ARAC</name>
<keyword evidence="1" id="KW-0547">Nucleotide-binding</keyword>
<dbReference type="InterPro" id="IPR017441">
    <property type="entry name" value="Protein_kinase_ATP_BS"/>
</dbReference>
<organism evidence="3 4">
    <name type="scientific">Larinioides sclopetarius</name>
    <dbReference type="NCBI Taxonomy" id="280406"/>
    <lineage>
        <taxon>Eukaryota</taxon>
        <taxon>Metazoa</taxon>
        <taxon>Ecdysozoa</taxon>
        <taxon>Arthropoda</taxon>
        <taxon>Chelicerata</taxon>
        <taxon>Arachnida</taxon>
        <taxon>Araneae</taxon>
        <taxon>Araneomorphae</taxon>
        <taxon>Entelegynae</taxon>
        <taxon>Araneoidea</taxon>
        <taxon>Araneidae</taxon>
        <taxon>Larinioides</taxon>
    </lineage>
</organism>
<keyword evidence="1" id="KW-0067">ATP-binding</keyword>
<dbReference type="Proteomes" id="UP001497382">
    <property type="component" value="Unassembled WGS sequence"/>
</dbReference>
<dbReference type="InterPro" id="IPR050235">
    <property type="entry name" value="CK1_Ser-Thr_kinase"/>
</dbReference>
<dbReference type="InterPro" id="IPR000719">
    <property type="entry name" value="Prot_kinase_dom"/>
</dbReference>
<evidence type="ECO:0000313" key="3">
    <source>
        <dbReference type="EMBL" id="CAL1296539.1"/>
    </source>
</evidence>
<dbReference type="EMBL" id="CAXIEN010000398">
    <property type="protein sequence ID" value="CAL1296539.1"/>
    <property type="molecule type" value="Genomic_DNA"/>
</dbReference>
<dbReference type="PROSITE" id="PS50011">
    <property type="entry name" value="PROTEIN_KINASE_DOM"/>
    <property type="match status" value="1"/>
</dbReference>
<feature type="binding site" evidence="1">
    <location>
        <position position="45"/>
    </location>
    <ligand>
        <name>ATP</name>
        <dbReference type="ChEBI" id="CHEBI:30616"/>
    </ligand>
</feature>
<dbReference type="Gene3D" id="1.10.510.10">
    <property type="entry name" value="Transferase(Phosphotransferase) domain 1"/>
    <property type="match status" value="1"/>
</dbReference>
<dbReference type="Pfam" id="PF00069">
    <property type="entry name" value="Pkinase"/>
    <property type="match status" value="1"/>
</dbReference>
<dbReference type="SUPFAM" id="SSF56112">
    <property type="entry name" value="Protein kinase-like (PK-like)"/>
    <property type="match status" value="1"/>
</dbReference>
<dbReference type="PANTHER" id="PTHR11909">
    <property type="entry name" value="CASEIN KINASE-RELATED"/>
    <property type="match status" value="1"/>
</dbReference>